<evidence type="ECO:0000256" key="3">
    <source>
        <dbReference type="ARBA" id="ARBA00022475"/>
    </source>
</evidence>
<accession>A0A6L5YQS9</accession>
<evidence type="ECO:0000256" key="6">
    <source>
        <dbReference type="ARBA" id="ARBA00023136"/>
    </source>
</evidence>
<dbReference type="InterPro" id="IPR000515">
    <property type="entry name" value="MetI-like"/>
</dbReference>
<reference evidence="9 10" key="1">
    <citation type="submission" date="2019-08" db="EMBL/GenBank/DDBJ databases">
        <title>In-depth cultivation of the pig gut microbiome towards novel bacterial diversity and tailored functional studies.</title>
        <authorList>
            <person name="Wylensek D."/>
            <person name="Hitch T.C.A."/>
            <person name="Clavel T."/>
        </authorList>
    </citation>
    <scope>NUCLEOTIDE SEQUENCE [LARGE SCALE GENOMIC DNA]</scope>
    <source>
        <strain evidence="9 10">MUC/MUC-530-WT-4D</strain>
    </source>
</reference>
<dbReference type="Pfam" id="PF00528">
    <property type="entry name" value="BPD_transp_1"/>
    <property type="match status" value="1"/>
</dbReference>
<protein>
    <submittedName>
        <fullName evidence="9">Sugar ABC transporter permease</fullName>
    </submittedName>
</protein>
<keyword evidence="3" id="KW-1003">Cell membrane</keyword>
<gene>
    <name evidence="9" type="ORF">FYJ75_04180</name>
</gene>
<evidence type="ECO:0000259" key="8">
    <source>
        <dbReference type="PROSITE" id="PS50928"/>
    </source>
</evidence>
<evidence type="ECO:0000256" key="1">
    <source>
        <dbReference type="ARBA" id="ARBA00004651"/>
    </source>
</evidence>
<keyword evidence="2 7" id="KW-0813">Transport</keyword>
<evidence type="ECO:0000256" key="5">
    <source>
        <dbReference type="ARBA" id="ARBA00022989"/>
    </source>
</evidence>
<dbReference type="GO" id="GO:0005886">
    <property type="term" value="C:plasma membrane"/>
    <property type="evidence" value="ECO:0007669"/>
    <property type="project" value="UniProtKB-SubCell"/>
</dbReference>
<keyword evidence="10" id="KW-1185">Reference proteome</keyword>
<evidence type="ECO:0000256" key="4">
    <source>
        <dbReference type="ARBA" id="ARBA00022692"/>
    </source>
</evidence>
<feature type="transmembrane region" description="Helical" evidence="7">
    <location>
        <begin position="265"/>
        <end position="285"/>
    </location>
</feature>
<dbReference type="PANTHER" id="PTHR30193:SF37">
    <property type="entry name" value="INNER MEMBRANE ABC TRANSPORTER PERMEASE PROTEIN YCJO"/>
    <property type="match status" value="1"/>
</dbReference>
<comment type="caution">
    <text evidence="9">The sequence shown here is derived from an EMBL/GenBank/DDBJ whole genome shotgun (WGS) entry which is preliminary data.</text>
</comment>
<dbReference type="GO" id="GO:0055085">
    <property type="term" value="P:transmembrane transport"/>
    <property type="evidence" value="ECO:0007669"/>
    <property type="project" value="InterPro"/>
</dbReference>
<dbReference type="PANTHER" id="PTHR30193">
    <property type="entry name" value="ABC TRANSPORTER PERMEASE PROTEIN"/>
    <property type="match status" value="1"/>
</dbReference>
<organism evidence="9 10">
    <name type="scientific">Roseburia porci</name>
    <dbReference type="NCBI Taxonomy" id="2605790"/>
    <lineage>
        <taxon>Bacteria</taxon>
        <taxon>Bacillati</taxon>
        <taxon>Bacillota</taxon>
        <taxon>Clostridia</taxon>
        <taxon>Lachnospirales</taxon>
        <taxon>Lachnospiraceae</taxon>
        <taxon>Roseburia</taxon>
    </lineage>
</organism>
<feature type="transmembrane region" description="Helical" evidence="7">
    <location>
        <begin position="205"/>
        <end position="229"/>
    </location>
</feature>
<dbReference type="SUPFAM" id="SSF161098">
    <property type="entry name" value="MetI-like"/>
    <property type="match status" value="1"/>
</dbReference>
<evidence type="ECO:0000256" key="2">
    <source>
        <dbReference type="ARBA" id="ARBA00022448"/>
    </source>
</evidence>
<feature type="transmembrane region" description="Helical" evidence="7">
    <location>
        <begin position="12"/>
        <end position="37"/>
    </location>
</feature>
<sequence>MLQKSMRRKSRVIALYLLIPLVIYIFSVFVPLITAFVDSFFEWKGGPQKTFNGIQNYITLFHDETFWQSFGHNIYLVAICILGQIGIAFIFVLMIDSKLVKLKGMHRTFGFFPSTISAVCVGFIWKMIYDYNRGILNWFLKLTGHSDAVKVWLNEPSKVMLLVSIPLIWQYIGYYMVILLSGVASIDKEIFESAEIDGANAVQRAIYIVLPLIKNTLLICIILCIAGNMKAFDNIYVMTSGGPGTSSMVMALYGYTVSFKQNNMGYGCCISVAIFVLSLIVIGGAQKVFNFLLKDKEVE</sequence>
<dbReference type="InterPro" id="IPR051393">
    <property type="entry name" value="ABC_transporter_permease"/>
</dbReference>
<dbReference type="PROSITE" id="PS50928">
    <property type="entry name" value="ABC_TM1"/>
    <property type="match status" value="1"/>
</dbReference>
<feature type="transmembrane region" description="Helical" evidence="7">
    <location>
        <begin position="74"/>
        <end position="96"/>
    </location>
</feature>
<dbReference type="InterPro" id="IPR035906">
    <property type="entry name" value="MetI-like_sf"/>
</dbReference>
<evidence type="ECO:0000313" key="10">
    <source>
        <dbReference type="Proteomes" id="UP000474024"/>
    </source>
</evidence>
<feature type="transmembrane region" description="Helical" evidence="7">
    <location>
        <begin position="159"/>
        <end position="184"/>
    </location>
</feature>
<name>A0A6L5YQS9_9FIRM</name>
<keyword evidence="5 7" id="KW-1133">Transmembrane helix</keyword>
<comment type="subcellular location">
    <subcellularLocation>
        <location evidence="1 7">Cell membrane</location>
        <topology evidence="1 7">Multi-pass membrane protein</topology>
    </subcellularLocation>
</comment>
<dbReference type="CDD" id="cd06261">
    <property type="entry name" value="TM_PBP2"/>
    <property type="match status" value="1"/>
</dbReference>
<feature type="transmembrane region" description="Helical" evidence="7">
    <location>
        <begin position="108"/>
        <end position="128"/>
    </location>
</feature>
<dbReference type="Gene3D" id="1.10.3720.10">
    <property type="entry name" value="MetI-like"/>
    <property type="match status" value="1"/>
</dbReference>
<comment type="similarity">
    <text evidence="7">Belongs to the binding-protein-dependent transport system permease family.</text>
</comment>
<dbReference type="AlphaFoldDB" id="A0A6L5YQS9"/>
<dbReference type="RefSeq" id="WP_154429137.1">
    <property type="nucleotide sequence ID" value="NZ_VUNI01000004.1"/>
</dbReference>
<evidence type="ECO:0000313" key="9">
    <source>
        <dbReference type="EMBL" id="MST74236.1"/>
    </source>
</evidence>
<dbReference type="Proteomes" id="UP000474024">
    <property type="component" value="Unassembled WGS sequence"/>
</dbReference>
<evidence type="ECO:0000256" key="7">
    <source>
        <dbReference type="RuleBase" id="RU363032"/>
    </source>
</evidence>
<feature type="transmembrane region" description="Helical" evidence="7">
    <location>
        <begin position="235"/>
        <end position="253"/>
    </location>
</feature>
<feature type="domain" description="ABC transmembrane type-1" evidence="8">
    <location>
        <begin position="70"/>
        <end position="285"/>
    </location>
</feature>
<keyword evidence="4 7" id="KW-0812">Transmembrane</keyword>
<keyword evidence="6 7" id="KW-0472">Membrane</keyword>
<dbReference type="EMBL" id="VUNI01000004">
    <property type="protein sequence ID" value="MST74236.1"/>
    <property type="molecule type" value="Genomic_DNA"/>
</dbReference>
<proteinExistence type="inferred from homology"/>